<keyword evidence="3" id="KW-1185">Reference proteome</keyword>
<protein>
    <submittedName>
        <fullName evidence="4">DUF1758 domain-containing protein</fullName>
    </submittedName>
</protein>
<evidence type="ECO:0000313" key="3">
    <source>
        <dbReference type="Proteomes" id="UP000050761"/>
    </source>
</evidence>
<sequence>MDQKGKAYKLDIFDSEVITNRSRSPVLTQSDLDFVNSLNLPLSFPADDNTETQILIGCDHLWEFVEGKTCKLPSGLHLIETKFGHMVSGKPSPQATDTQAVTPTYHDSDSHGPYRAIKSSETDEFKRPINVLIPLELPQDNVRQPRQEQAAESREHTTHTTHGKQQTLWEQTARQSDGNARYNLRKKPAVPYCPYNEQEYEVNCITSQQSLHKCPCFSMNATEAAVQLIRALCKESNLPLNEKELQRRLEIVYDDITTNTADIETMKSRIRALELQNQADSDSPKLVYDTANGVISALQVTKQKMEADYHLGNILWEIYHLMIEAGVATDSSKESFEEKPRKAKRINDLIINNTILLKEIEHAEELISRAAAVKRNSYVDFPDEKSIAESLSRIENMLRSPRPTLDYVETVDQRLQNL</sequence>
<organism evidence="3 4">
    <name type="scientific">Heligmosomoides polygyrus</name>
    <name type="common">Parasitic roundworm</name>
    <dbReference type="NCBI Taxonomy" id="6339"/>
    <lineage>
        <taxon>Eukaryota</taxon>
        <taxon>Metazoa</taxon>
        <taxon>Ecdysozoa</taxon>
        <taxon>Nematoda</taxon>
        <taxon>Chromadorea</taxon>
        <taxon>Rhabditida</taxon>
        <taxon>Rhabditina</taxon>
        <taxon>Rhabditomorpha</taxon>
        <taxon>Strongyloidea</taxon>
        <taxon>Heligmosomidae</taxon>
        <taxon>Heligmosomoides</taxon>
    </lineage>
</organism>
<proteinExistence type="predicted"/>
<reference evidence="2 3" key="1">
    <citation type="submission" date="2018-11" db="EMBL/GenBank/DDBJ databases">
        <authorList>
            <consortium name="Pathogen Informatics"/>
        </authorList>
    </citation>
    <scope>NUCLEOTIDE SEQUENCE [LARGE SCALE GENOMIC DNA]</scope>
</reference>
<evidence type="ECO:0000256" key="1">
    <source>
        <dbReference type="SAM" id="MobiDB-lite"/>
    </source>
</evidence>
<feature type="region of interest" description="Disordered" evidence="1">
    <location>
        <begin position="139"/>
        <end position="170"/>
    </location>
</feature>
<dbReference type="AlphaFoldDB" id="A0A183GGF4"/>
<accession>A0A3P8G5M0</accession>
<name>A0A183GGF4_HELPZ</name>
<dbReference type="EMBL" id="UZAH01033103">
    <property type="protein sequence ID" value="VDP26316.1"/>
    <property type="molecule type" value="Genomic_DNA"/>
</dbReference>
<feature type="compositionally biased region" description="Polar residues" evidence="1">
    <location>
        <begin position="91"/>
        <end position="102"/>
    </location>
</feature>
<feature type="compositionally biased region" description="Basic and acidic residues" evidence="1">
    <location>
        <begin position="106"/>
        <end position="116"/>
    </location>
</feature>
<feature type="compositionally biased region" description="Basic and acidic residues" evidence="1">
    <location>
        <begin position="143"/>
        <end position="158"/>
    </location>
</feature>
<evidence type="ECO:0000313" key="2">
    <source>
        <dbReference type="EMBL" id="VDP26316.1"/>
    </source>
</evidence>
<evidence type="ECO:0000313" key="4">
    <source>
        <dbReference type="WBParaSite" id="HPBE_0002154501-mRNA-1"/>
    </source>
</evidence>
<accession>A0A183GGF4</accession>
<dbReference type="OrthoDB" id="8045404at2759"/>
<dbReference type="Proteomes" id="UP000050761">
    <property type="component" value="Unassembled WGS sequence"/>
</dbReference>
<reference evidence="4" key="2">
    <citation type="submission" date="2019-09" db="UniProtKB">
        <authorList>
            <consortium name="WormBaseParasite"/>
        </authorList>
    </citation>
    <scope>IDENTIFICATION</scope>
</reference>
<feature type="region of interest" description="Disordered" evidence="1">
    <location>
        <begin position="89"/>
        <end position="116"/>
    </location>
</feature>
<gene>
    <name evidence="2" type="ORF">HPBE_LOCUS21544</name>
</gene>
<dbReference type="WBParaSite" id="HPBE_0002154501-mRNA-1">
    <property type="protein sequence ID" value="HPBE_0002154501-mRNA-1"/>
    <property type="gene ID" value="HPBE_0002154501"/>
</dbReference>